<evidence type="ECO:0000313" key="1">
    <source>
        <dbReference type="EMBL" id="UJG42653.1"/>
    </source>
</evidence>
<dbReference type="AlphaFoldDB" id="A0A9Y1BP82"/>
<name>A0A9Y1BP82_9ARCH</name>
<sequence>MLTKIMNNSIYIPKGTFFEPGKTVKEFVGVIRSFTIQEWGIEGKAVRDNEHYKFRIKRNVDIKDFICSGLTIKIINGFCVKNRKRELIITDGKFGEVILLFDLENYFFRDLNERKTETITGIIRDIKYSNKNKTITIEHGLFRDKNYIIEINEQIKLSLEKKYYLGKTVKIKFIREKSKKICTKLEILQNDDIFYKIINADKNPSDLIFLIPFISKQQELMKDIIGELIGELVLLKGTLSRINRQIFEDIIYDKINNGKLKPLCVMFLPDYFFVKYFEKMVNFIRKLRENHSIFNSIEDILNLIKYYYPPLEINI</sequence>
<organism evidence="1">
    <name type="scientific">Candidatus Heimdallarchaeum endolithica</name>
    <dbReference type="NCBI Taxonomy" id="2876572"/>
    <lineage>
        <taxon>Archaea</taxon>
        <taxon>Promethearchaeati</taxon>
        <taxon>Candidatus Heimdallarchaeota</taxon>
        <taxon>Candidatus Heimdallarchaeia (ex Rinke et al. 2021) (nom. nud.)</taxon>
        <taxon>Candidatus Heimdallarchaeales</taxon>
        <taxon>Candidatus Heimdallarchaeaceae</taxon>
        <taxon>Candidatus Heimdallarchaeum</taxon>
    </lineage>
</organism>
<gene>
    <name evidence="1" type="ORF">K9W46_09695</name>
</gene>
<protein>
    <submittedName>
        <fullName evidence="1">Uncharacterized protein</fullName>
    </submittedName>
</protein>
<accession>A0A9Y1BP82</accession>
<proteinExistence type="predicted"/>
<dbReference type="EMBL" id="CP084167">
    <property type="protein sequence ID" value="UJG42653.1"/>
    <property type="molecule type" value="Genomic_DNA"/>
</dbReference>
<reference evidence="1" key="1">
    <citation type="journal article" date="2022" name="Nat. Microbiol.">
        <title>Unique mobile elements and scalable gene flow at the prokaryote-eukaryote boundary revealed by circularized Asgard archaea genomes.</title>
        <authorList>
            <person name="Wu F."/>
            <person name="Speth D.R."/>
            <person name="Philosof A."/>
            <person name="Cremiere A."/>
            <person name="Narayanan A."/>
            <person name="Barco R.A."/>
            <person name="Connon S.A."/>
            <person name="Amend J.P."/>
            <person name="Antoshechkin I.A."/>
            <person name="Orphan V.J."/>
        </authorList>
    </citation>
    <scope>NUCLEOTIDE SEQUENCE</scope>
    <source>
        <strain evidence="1">PR6</strain>
    </source>
</reference>
<dbReference type="Proteomes" id="UP001200513">
    <property type="component" value="Chromosome"/>
</dbReference>